<protein>
    <submittedName>
        <fullName evidence="3">Glycosyltransferase</fullName>
    </submittedName>
</protein>
<name>A0A2G5NTG7_9STAP</name>
<evidence type="ECO:0000313" key="4">
    <source>
        <dbReference type="Proteomes" id="UP000229523"/>
    </source>
</evidence>
<dbReference type="PANTHER" id="PTHR48090:SF8">
    <property type="entry name" value="GLYCOSYLTRANSFERASE CSBB-RELATED"/>
    <property type="match status" value="1"/>
</dbReference>
<evidence type="ECO:0000259" key="2">
    <source>
        <dbReference type="Pfam" id="PF00535"/>
    </source>
</evidence>
<gene>
    <name evidence="3" type="ORF">BFS35_003830</name>
</gene>
<keyword evidence="1" id="KW-0472">Membrane</keyword>
<accession>A0A2G5NTG7</accession>
<organism evidence="3 4">
    <name type="scientific">Macrococcoides goetzii</name>
    <dbReference type="NCBI Taxonomy" id="1891097"/>
    <lineage>
        <taxon>Bacteria</taxon>
        <taxon>Bacillati</taxon>
        <taxon>Bacillota</taxon>
        <taxon>Bacilli</taxon>
        <taxon>Bacillales</taxon>
        <taxon>Staphylococcaceae</taxon>
        <taxon>Macrococcoides</taxon>
    </lineage>
</organism>
<reference evidence="3 4" key="1">
    <citation type="journal article" date="2018" name="Front. Microbiol.">
        <title>Description and Comparative Genomics of Macrococcus caseolyticus subsp. hominis subsp. nov., Macrococcus goetzii sp. nov., Macrococcus epidermidis sp. nov., and Macrococcus bohemicus sp. nov., Novel Macrococci From Human Clinical Material With Virulence Potential and Suspected Uptake of Foreign DNA by Natural Transformation.</title>
        <authorList>
            <person name="Maslanova I."/>
            <person name="Wertheimer Z."/>
            <person name="Sedlacek I."/>
            <person name="Svec P."/>
            <person name="Indrakova A."/>
            <person name="Kovarovic V."/>
            <person name="Schumann P."/>
            <person name="Sproer C."/>
            <person name="Kralova S."/>
            <person name="Sedo O."/>
            <person name="Kristofova L."/>
            <person name="Vrbovska V."/>
            <person name="Fuzik T."/>
            <person name="Petras P."/>
            <person name="Zdrahal Z."/>
            <person name="Ruzickova V."/>
            <person name="Doskar J."/>
            <person name="Pantucek R."/>
        </authorList>
    </citation>
    <scope>NUCLEOTIDE SEQUENCE [LARGE SCALE GENOMIC DNA]</scope>
    <source>
        <strain evidence="3 4">CCM 4927</strain>
    </source>
</reference>
<evidence type="ECO:0000256" key="1">
    <source>
        <dbReference type="SAM" id="Phobius"/>
    </source>
</evidence>
<dbReference type="PANTHER" id="PTHR48090">
    <property type="entry name" value="UNDECAPRENYL-PHOSPHATE 4-DEOXY-4-FORMAMIDO-L-ARABINOSE TRANSFERASE-RELATED"/>
    <property type="match status" value="1"/>
</dbReference>
<sequence length="315" mass="36239">MLISLIIPIYNEEKNIYKLAETIQQTMDKHHYHYEVMLVNDGSKDRSLQLLKEIASQHHNFKYISFSRNFGKEAAMFAGLKNCSGDCAIILDADLQHPPEFIPEMIAAYQEGYDQVVMRRDRSGEHFLRKIPTQIFYKLINSAVDVKLTDGEGDFRLISRDVIDSIVSLEEYNRFSKGIFEWVGYSKKTIPFKNIQRESGQSSFSSLKLIDYAIDGIISYNNKPLRICFYLGSITMVLCLLYILMTLIQIMTHGIDEPGYFTIISSVLFLGALQLFSLGIIGEYIGRIYFETKKRPHYIIKDTNIERSAGESDEN</sequence>
<keyword evidence="1" id="KW-0812">Transmembrane</keyword>
<dbReference type="AlphaFoldDB" id="A0A2G5NTG7"/>
<dbReference type="Pfam" id="PF00535">
    <property type="entry name" value="Glycos_transf_2"/>
    <property type="match status" value="1"/>
</dbReference>
<evidence type="ECO:0000313" key="3">
    <source>
        <dbReference type="EMBL" id="RAI82825.1"/>
    </source>
</evidence>
<dbReference type="SUPFAM" id="SSF53448">
    <property type="entry name" value="Nucleotide-diphospho-sugar transferases"/>
    <property type="match status" value="1"/>
</dbReference>
<dbReference type="Proteomes" id="UP000229523">
    <property type="component" value="Unassembled WGS sequence"/>
</dbReference>
<feature type="transmembrane region" description="Helical" evidence="1">
    <location>
        <begin position="260"/>
        <end position="285"/>
    </location>
</feature>
<proteinExistence type="predicted"/>
<dbReference type="GO" id="GO:0005886">
    <property type="term" value="C:plasma membrane"/>
    <property type="evidence" value="ECO:0007669"/>
    <property type="project" value="TreeGrafter"/>
</dbReference>
<keyword evidence="4" id="KW-1185">Reference proteome</keyword>
<dbReference type="InterPro" id="IPR029044">
    <property type="entry name" value="Nucleotide-diphossugar_trans"/>
</dbReference>
<dbReference type="InterPro" id="IPR001173">
    <property type="entry name" value="Glyco_trans_2-like"/>
</dbReference>
<feature type="transmembrane region" description="Helical" evidence="1">
    <location>
        <begin position="227"/>
        <end position="248"/>
    </location>
</feature>
<dbReference type="InterPro" id="IPR050256">
    <property type="entry name" value="Glycosyltransferase_2"/>
</dbReference>
<comment type="caution">
    <text evidence="3">The sequence shown here is derived from an EMBL/GenBank/DDBJ whole genome shotgun (WGS) entry which is preliminary data.</text>
</comment>
<dbReference type="RefSeq" id="WP_099577686.1">
    <property type="nucleotide sequence ID" value="NZ_MJBI02000001.1"/>
</dbReference>
<dbReference type="CDD" id="cd04187">
    <property type="entry name" value="DPM1_like_bac"/>
    <property type="match status" value="1"/>
</dbReference>
<dbReference type="GO" id="GO:0016740">
    <property type="term" value="F:transferase activity"/>
    <property type="evidence" value="ECO:0007669"/>
    <property type="project" value="UniProtKB-KW"/>
</dbReference>
<feature type="domain" description="Glycosyltransferase 2-like" evidence="2">
    <location>
        <begin position="4"/>
        <end position="165"/>
    </location>
</feature>
<keyword evidence="1" id="KW-1133">Transmembrane helix</keyword>
<dbReference type="EMBL" id="MJBI02000001">
    <property type="protein sequence ID" value="RAI82825.1"/>
    <property type="molecule type" value="Genomic_DNA"/>
</dbReference>
<dbReference type="Gene3D" id="3.90.550.10">
    <property type="entry name" value="Spore Coat Polysaccharide Biosynthesis Protein SpsA, Chain A"/>
    <property type="match status" value="1"/>
</dbReference>